<dbReference type="PANTHER" id="PTHR23266">
    <property type="entry name" value="IMMUNOGLOBULIN HEAVY CHAIN"/>
    <property type="match status" value="1"/>
</dbReference>
<name>A0A8C3KMR6_9CHAR</name>
<dbReference type="Ensembl" id="ENSCPGT00000028049.1">
    <property type="protein sequence ID" value="ENSCPGP00000025661.1"/>
    <property type="gene ID" value="ENSCPGG00000017705.1"/>
</dbReference>
<evidence type="ECO:0000313" key="6">
    <source>
        <dbReference type="Proteomes" id="UP000694419"/>
    </source>
</evidence>
<keyword evidence="1" id="KW-0391">Immunity</keyword>
<dbReference type="InterPro" id="IPR007110">
    <property type="entry name" value="Ig-like_dom"/>
</dbReference>
<keyword evidence="3" id="KW-1280">Immunoglobulin</keyword>
<keyword evidence="6" id="KW-1185">Reference proteome</keyword>
<dbReference type="InterPro" id="IPR050199">
    <property type="entry name" value="IgHV"/>
</dbReference>
<keyword evidence="2" id="KW-1064">Adaptive immunity</keyword>
<dbReference type="InterPro" id="IPR003599">
    <property type="entry name" value="Ig_sub"/>
</dbReference>
<dbReference type="PROSITE" id="PS50835">
    <property type="entry name" value="IG_LIKE"/>
    <property type="match status" value="1"/>
</dbReference>
<dbReference type="GO" id="GO:0005576">
    <property type="term" value="C:extracellular region"/>
    <property type="evidence" value="ECO:0007669"/>
    <property type="project" value="UniProtKB-ARBA"/>
</dbReference>
<accession>A0A8C3KMR6</accession>
<dbReference type="Proteomes" id="UP000694419">
    <property type="component" value="Unplaced"/>
</dbReference>
<evidence type="ECO:0000313" key="5">
    <source>
        <dbReference type="Ensembl" id="ENSCPGP00000025661.1"/>
    </source>
</evidence>
<reference evidence="5" key="2">
    <citation type="submission" date="2025-09" db="UniProtKB">
        <authorList>
            <consortium name="Ensembl"/>
        </authorList>
    </citation>
    <scope>IDENTIFICATION</scope>
</reference>
<dbReference type="AlphaFoldDB" id="A0A8C3KMR6"/>
<evidence type="ECO:0000256" key="3">
    <source>
        <dbReference type="ARBA" id="ARBA00043265"/>
    </source>
</evidence>
<proteinExistence type="predicted"/>
<dbReference type="GO" id="GO:0019814">
    <property type="term" value="C:immunoglobulin complex"/>
    <property type="evidence" value="ECO:0007669"/>
    <property type="project" value="UniProtKB-KW"/>
</dbReference>
<dbReference type="Gene3D" id="2.60.40.10">
    <property type="entry name" value="Immunoglobulins"/>
    <property type="match status" value="1"/>
</dbReference>
<evidence type="ECO:0000256" key="1">
    <source>
        <dbReference type="ARBA" id="ARBA00022859"/>
    </source>
</evidence>
<dbReference type="SMART" id="SM00406">
    <property type="entry name" value="IGv"/>
    <property type="match status" value="1"/>
</dbReference>
<organism evidence="5 6">
    <name type="scientific">Calidris pygmaea</name>
    <name type="common">Spoon-billed sandpiper</name>
    <dbReference type="NCBI Taxonomy" id="425635"/>
    <lineage>
        <taxon>Eukaryota</taxon>
        <taxon>Metazoa</taxon>
        <taxon>Chordata</taxon>
        <taxon>Craniata</taxon>
        <taxon>Vertebrata</taxon>
        <taxon>Euteleostomi</taxon>
        <taxon>Archelosauria</taxon>
        <taxon>Archosauria</taxon>
        <taxon>Dinosauria</taxon>
        <taxon>Saurischia</taxon>
        <taxon>Theropoda</taxon>
        <taxon>Coelurosauria</taxon>
        <taxon>Aves</taxon>
        <taxon>Neognathae</taxon>
        <taxon>Neoaves</taxon>
        <taxon>Charadriiformes</taxon>
        <taxon>Scolopacidae</taxon>
        <taxon>Calidris</taxon>
    </lineage>
</organism>
<dbReference type="InterPro" id="IPR013783">
    <property type="entry name" value="Ig-like_fold"/>
</dbReference>
<dbReference type="Pfam" id="PF07686">
    <property type="entry name" value="V-set"/>
    <property type="match status" value="1"/>
</dbReference>
<feature type="domain" description="Ig-like" evidence="4">
    <location>
        <begin position="15"/>
        <end position="112"/>
    </location>
</feature>
<protein>
    <recommendedName>
        <fullName evidence="4">Ig-like domain-containing protein</fullName>
    </recommendedName>
</protein>
<dbReference type="SMART" id="SM00409">
    <property type="entry name" value="IG"/>
    <property type="match status" value="1"/>
</dbReference>
<reference evidence="5" key="1">
    <citation type="submission" date="2025-08" db="UniProtKB">
        <authorList>
            <consortium name="Ensembl"/>
        </authorList>
    </citation>
    <scope>IDENTIFICATION</scope>
</reference>
<dbReference type="InterPro" id="IPR036179">
    <property type="entry name" value="Ig-like_dom_sf"/>
</dbReference>
<sequence>MERLVESGGGLRAPGDSVRLSCRGFGFNFGSAAVLWYREVPGGSLDWVSVISHDSSVTDFGQPVKGRATVSRDNSRSESSLSLHRLRLQDSARYFCAVGTETGNPVDEPTASAASAPPASHHVCCHRPREGLGGPGTDCSDRGRSREDVVRAVLPAEKLERGETEQAWPCGGSRAWGYCPS</sequence>
<dbReference type="SUPFAM" id="SSF48726">
    <property type="entry name" value="Immunoglobulin"/>
    <property type="match status" value="1"/>
</dbReference>
<dbReference type="InterPro" id="IPR013106">
    <property type="entry name" value="Ig_V-set"/>
</dbReference>
<dbReference type="GO" id="GO:0002250">
    <property type="term" value="P:adaptive immune response"/>
    <property type="evidence" value="ECO:0007669"/>
    <property type="project" value="UniProtKB-KW"/>
</dbReference>
<evidence type="ECO:0000256" key="2">
    <source>
        <dbReference type="ARBA" id="ARBA00023130"/>
    </source>
</evidence>
<evidence type="ECO:0000259" key="4">
    <source>
        <dbReference type="PROSITE" id="PS50835"/>
    </source>
</evidence>